<gene>
    <name evidence="2" type="ORF">GNP35_10045</name>
</gene>
<dbReference type="InterPro" id="IPR026866">
    <property type="entry name" value="CR006_AAA"/>
</dbReference>
<name>A0A6N8F8R8_9GAMM</name>
<dbReference type="Pfam" id="PF13166">
    <property type="entry name" value="AAA_13"/>
    <property type="match status" value="1"/>
</dbReference>
<proteinExistence type="predicted"/>
<organism evidence="2 3">
    <name type="scientific">Psychrosphaera haliotis</name>
    <dbReference type="NCBI Taxonomy" id="555083"/>
    <lineage>
        <taxon>Bacteria</taxon>
        <taxon>Pseudomonadati</taxon>
        <taxon>Pseudomonadota</taxon>
        <taxon>Gammaproteobacteria</taxon>
        <taxon>Alteromonadales</taxon>
        <taxon>Pseudoalteromonadaceae</taxon>
        <taxon>Psychrosphaera</taxon>
    </lineage>
</organism>
<reference evidence="2 3" key="1">
    <citation type="submission" date="2019-11" db="EMBL/GenBank/DDBJ databases">
        <title>P. haliotis isolates from Z. marina roots.</title>
        <authorList>
            <person name="Cohen M."/>
            <person name="Jospin G."/>
            <person name="Eisen J.A."/>
            <person name="Coil D.A."/>
        </authorList>
    </citation>
    <scope>NUCLEOTIDE SEQUENCE [LARGE SCALE GENOMIC DNA]</scope>
    <source>
        <strain evidence="2 3">UCD-MCMsp1aY</strain>
    </source>
</reference>
<keyword evidence="3" id="KW-1185">Reference proteome</keyword>
<dbReference type="AlphaFoldDB" id="A0A6N8F8R8"/>
<evidence type="ECO:0000313" key="3">
    <source>
        <dbReference type="Proteomes" id="UP000439994"/>
    </source>
</evidence>
<protein>
    <submittedName>
        <fullName evidence="2">AAA family ATPase</fullName>
    </submittedName>
</protein>
<comment type="caution">
    <text evidence="2">The sequence shown here is derived from an EMBL/GenBank/DDBJ whole genome shotgun (WGS) entry which is preliminary data.</text>
</comment>
<sequence>MNELNFSNLDDAAVHIRNSLDNGIPLPRNRVKNINQILLFAYNGTGKTRLSMAFKDVGKLDDNRDTLYFNAFTEDLFRWDNDLENDQQRVLKINQESRFFNGLQELEMENRIRPLLQRYADFDFFIDYDDWVINFTRDVETGTGAETIDHIKVSRGEENIFVWCFFLAVAQLAVDQQVAYDWVKYLYIDDPISSLDDNNAIAVASHLAQLLKNANRRIKTVISSHHTLFFNVMWNELNEKKKLQPYFLSYDKEAQLYKLRYTNSTPFFHHVALLEQLHQASETGNLYTYHFNILRSILEKTATFHGFKNFSACIEQGDDDPDGVLHARIVNILSHGNYSLFEPMEMTYENKSHFRRILNNFLNNYRFNPELFPETSGVTRTRSEPRAD</sequence>
<dbReference type="InterPro" id="IPR027417">
    <property type="entry name" value="P-loop_NTPase"/>
</dbReference>
<feature type="domain" description="Protein CR006 P-loop" evidence="1">
    <location>
        <begin position="152"/>
        <end position="337"/>
    </location>
</feature>
<dbReference type="EMBL" id="WOCD01000003">
    <property type="protein sequence ID" value="MUH72803.1"/>
    <property type="molecule type" value="Genomic_DNA"/>
</dbReference>
<evidence type="ECO:0000259" key="1">
    <source>
        <dbReference type="Pfam" id="PF13166"/>
    </source>
</evidence>
<evidence type="ECO:0000313" key="2">
    <source>
        <dbReference type="EMBL" id="MUH72803.1"/>
    </source>
</evidence>
<dbReference type="Gene3D" id="3.40.50.300">
    <property type="entry name" value="P-loop containing nucleotide triphosphate hydrolases"/>
    <property type="match status" value="1"/>
</dbReference>
<dbReference type="OrthoDB" id="9795565at2"/>
<dbReference type="RefSeq" id="WP_155695954.1">
    <property type="nucleotide sequence ID" value="NZ_WOCD01000003.1"/>
</dbReference>
<dbReference type="Proteomes" id="UP000439994">
    <property type="component" value="Unassembled WGS sequence"/>
</dbReference>
<accession>A0A6N8F8R8</accession>